<proteinExistence type="predicted"/>
<dbReference type="EMBL" id="SLUB01000006">
    <property type="protein sequence ID" value="THE13923.1"/>
    <property type="molecule type" value="Genomic_DNA"/>
</dbReference>
<gene>
    <name evidence="2" type="ORF">E1I69_05295</name>
</gene>
<evidence type="ECO:0000313" key="2">
    <source>
        <dbReference type="EMBL" id="THE13923.1"/>
    </source>
</evidence>
<protein>
    <submittedName>
        <fullName evidence="2">G-D-S-L family lipolytic protein</fullName>
    </submittedName>
</protein>
<dbReference type="Pfam" id="PF13472">
    <property type="entry name" value="Lipase_GDSL_2"/>
    <property type="match status" value="1"/>
</dbReference>
<sequence length="236" mass="26410">MAKISKRPEMLKPGMFGAVVPTDTRRNAFDFQNEVLISHKVPIDFVFIGDSITDRWDIETYFGANNRRLVNRGIGGDMTPFLRRRFAADVIQIKPTYVVINIGINNTWILDELQAEVRKKPDQIHNEVLEDVTAIVAEAKKAGIIPIVTSILPTCIETNGQTDVRNELVVAINQSYKQLTEQEGLIYVDYHSAMKVEGGNSLQPGLANDGLHPHVLGYDIMADVLRSELRKNGIVI</sequence>
<dbReference type="GO" id="GO:0004622">
    <property type="term" value="F:phosphatidylcholine lysophospholipase activity"/>
    <property type="evidence" value="ECO:0007669"/>
    <property type="project" value="TreeGrafter"/>
</dbReference>
<dbReference type="Proteomes" id="UP000306477">
    <property type="component" value="Unassembled WGS sequence"/>
</dbReference>
<dbReference type="InterPro" id="IPR051532">
    <property type="entry name" value="Ester_Hydrolysis_Enzymes"/>
</dbReference>
<dbReference type="InterPro" id="IPR036514">
    <property type="entry name" value="SGNH_hydro_sf"/>
</dbReference>
<organism evidence="2 3">
    <name type="scientific">Bacillus timonensis</name>
    <dbReference type="NCBI Taxonomy" id="1033734"/>
    <lineage>
        <taxon>Bacteria</taxon>
        <taxon>Bacillati</taxon>
        <taxon>Bacillota</taxon>
        <taxon>Bacilli</taxon>
        <taxon>Bacillales</taxon>
        <taxon>Bacillaceae</taxon>
        <taxon>Bacillus</taxon>
    </lineage>
</organism>
<dbReference type="PANTHER" id="PTHR30383:SF5">
    <property type="entry name" value="SGNH HYDROLASE-TYPE ESTERASE DOMAIN-CONTAINING PROTEIN"/>
    <property type="match status" value="1"/>
</dbReference>
<reference evidence="2 3" key="1">
    <citation type="journal article" date="2019" name="Indoor Air">
        <title>Impacts of indoor surface finishes on bacterial viability.</title>
        <authorList>
            <person name="Hu J."/>
            <person name="Maamar S.B."/>
            <person name="Glawe A.J."/>
            <person name="Gottel N."/>
            <person name="Gilbert J.A."/>
            <person name="Hartmann E.M."/>
        </authorList>
    </citation>
    <scope>NUCLEOTIDE SEQUENCE [LARGE SCALE GENOMIC DNA]</scope>
    <source>
        <strain evidence="2 3">AF060A6</strain>
    </source>
</reference>
<accession>A0A4V3V848</accession>
<feature type="domain" description="SGNH hydrolase-type esterase" evidence="1">
    <location>
        <begin position="47"/>
        <end position="220"/>
    </location>
</feature>
<evidence type="ECO:0000259" key="1">
    <source>
        <dbReference type="Pfam" id="PF13472"/>
    </source>
</evidence>
<dbReference type="InterPro" id="IPR013830">
    <property type="entry name" value="SGNH_hydro"/>
</dbReference>
<dbReference type="RefSeq" id="WP_136378563.1">
    <property type="nucleotide sequence ID" value="NZ_SLUB01000006.1"/>
</dbReference>
<dbReference type="PANTHER" id="PTHR30383">
    <property type="entry name" value="THIOESTERASE 1/PROTEASE 1/LYSOPHOSPHOLIPASE L1"/>
    <property type="match status" value="1"/>
</dbReference>
<evidence type="ECO:0000313" key="3">
    <source>
        <dbReference type="Proteomes" id="UP000306477"/>
    </source>
</evidence>
<keyword evidence="3" id="KW-1185">Reference proteome</keyword>
<dbReference type="OrthoDB" id="2513075at2"/>
<dbReference type="SUPFAM" id="SSF52266">
    <property type="entry name" value="SGNH hydrolase"/>
    <property type="match status" value="1"/>
</dbReference>
<dbReference type="AlphaFoldDB" id="A0A4V3V848"/>
<comment type="caution">
    <text evidence="2">The sequence shown here is derived from an EMBL/GenBank/DDBJ whole genome shotgun (WGS) entry which is preliminary data.</text>
</comment>
<dbReference type="Gene3D" id="3.40.50.1110">
    <property type="entry name" value="SGNH hydrolase"/>
    <property type="match status" value="1"/>
</dbReference>
<name>A0A4V3V848_9BACI</name>